<comment type="function">
    <text evidence="4">Has an important function as a repair enzyme for proteins that have been inactivated by oxidation. Catalyzes the reversible oxidation-reduction of methionine sulfoxide in proteins to methionine.</text>
</comment>
<evidence type="ECO:0000313" key="8">
    <source>
        <dbReference type="Proteomes" id="UP000193570"/>
    </source>
</evidence>
<dbReference type="Pfam" id="PF01625">
    <property type="entry name" value="PMSR"/>
    <property type="match status" value="1"/>
</dbReference>
<gene>
    <name evidence="4 7" type="primary">msrA</name>
    <name evidence="7" type="ORF">ROJ8625_02794</name>
</gene>
<reference evidence="7 8" key="1">
    <citation type="submission" date="2017-03" db="EMBL/GenBank/DDBJ databases">
        <authorList>
            <person name="Afonso C.L."/>
            <person name="Miller P.J."/>
            <person name="Scott M.A."/>
            <person name="Spackman E."/>
            <person name="Goraichik I."/>
            <person name="Dimitrov K.M."/>
            <person name="Suarez D.L."/>
            <person name="Swayne D.E."/>
        </authorList>
    </citation>
    <scope>NUCLEOTIDE SEQUENCE [LARGE SCALE GENOMIC DNA]</scope>
    <source>
        <strain evidence="7 8">CECT 8625</strain>
    </source>
</reference>
<comment type="catalytic activity">
    <reaction evidence="3 4">
        <text>[thioredoxin]-disulfide + L-methionine + H2O = L-methionine (S)-S-oxide + [thioredoxin]-dithiol</text>
        <dbReference type="Rhea" id="RHEA:19993"/>
        <dbReference type="Rhea" id="RHEA-COMP:10698"/>
        <dbReference type="Rhea" id="RHEA-COMP:10700"/>
        <dbReference type="ChEBI" id="CHEBI:15377"/>
        <dbReference type="ChEBI" id="CHEBI:29950"/>
        <dbReference type="ChEBI" id="CHEBI:50058"/>
        <dbReference type="ChEBI" id="CHEBI:57844"/>
        <dbReference type="ChEBI" id="CHEBI:58772"/>
        <dbReference type="EC" id="1.8.4.11"/>
    </reaction>
</comment>
<feature type="chain" id="PRO_5010859188" description="Peptide methionine sulfoxide reductase MsrA" evidence="5">
    <location>
        <begin position="22"/>
        <end position="212"/>
    </location>
</feature>
<keyword evidence="8" id="KW-1185">Reference proteome</keyword>
<dbReference type="Proteomes" id="UP000193570">
    <property type="component" value="Unassembled WGS sequence"/>
</dbReference>
<protein>
    <recommendedName>
        <fullName evidence="4">Peptide methionine sulfoxide reductase MsrA</fullName>
        <shortName evidence="4">Protein-methionine-S-oxide reductase</shortName>
        <ecNumber evidence="4">1.8.4.11</ecNumber>
    </recommendedName>
    <alternativeName>
        <fullName evidence="4">Peptide-methionine (S)-S-oxide reductase</fullName>
        <shortName evidence="4">Peptide Met(O) reductase</shortName>
    </alternativeName>
</protein>
<dbReference type="InterPro" id="IPR002569">
    <property type="entry name" value="Met_Sox_Rdtase_MsrA_dom"/>
</dbReference>
<dbReference type="EC" id="1.8.4.11" evidence="4"/>
<dbReference type="InterPro" id="IPR036509">
    <property type="entry name" value="Met_Sox_Rdtase_MsrA_sf"/>
</dbReference>
<accession>A0A1X6ZM18</accession>
<evidence type="ECO:0000313" key="7">
    <source>
        <dbReference type="EMBL" id="SLN55714.1"/>
    </source>
</evidence>
<evidence type="ECO:0000256" key="1">
    <source>
        <dbReference type="ARBA" id="ARBA00023002"/>
    </source>
</evidence>
<dbReference type="SUPFAM" id="SSF55068">
    <property type="entry name" value="Peptide methionine sulfoxide reductase"/>
    <property type="match status" value="1"/>
</dbReference>
<dbReference type="NCBIfam" id="TIGR00401">
    <property type="entry name" value="msrA"/>
    <property type="match status" value="1"/>
</dbReference>
<evidence type="ECO:0000256" key="3">
    <source>
        <dbReference type="ARBA" id="ARBA00048782"/>
    </source>
</evidence>
<evidence type="ECO:0000256" key="2">
    <source>
        <dbReference type="ARBA" id="ARBA00047806"/>
    </source>
</evidence>
<keyword evidence="1 4" id="KW-0560">Oxidoreductase</keyword>
<organism evidence="7 8">
    <name type="scientific">Roseivivax jejudonensis</name>
    <dbReference type="NCBI Taxonomy" id="1529041"/>
    <lineage>
        <taxon>Bacteria</taxon>
        <taxon>Pseudomonadati</taxon>
        <taxon>Pseudomonadota</taxon>
        <taxon>Alphaproteobacteria</taxon>
        <taxon>Rhodobacterales</taxon>
        <taxon>Roseobacteraceae</taxon>
        <taxon>Roseivivax</taxon>
    </lineage>
</organism>
<evidence type="ECO:0000259" key="6">
    <source>
        <dbReference type="Pfam" id="PF01625"/>
    </source>
</evidence>
<feature type="active site" evidence="4">
    <location>
        <position position="35"/>
    </location>
</feature>
<feature type="domain" description="Peptide methionine sulphoxide reductase MsrA" evidence="6">
    <location>
        <begin position="28"/>
        <end position="174"/>
    </location>
</feature>
<keyword evidence="5" id="KW-0732">Signal</keyword>
<comment type="catalytic activity">
    <reaction evidence="2 4">
        <text>L-methionyl-[protein] + [thioredoxin]-disulfide + H2O = L-methionyl-(S)-S-oxide-[protein] + [thioredoxin]-dithiol</text>
        <dbReference type="Rhea" id="RHEA:14217"/>
        <dbReference type="Rhea" id="RHEA-COMP:10698"/>
        <dbReference type="Rhea" id="RHEA-COMP:10700"/>
        <dbReference type="Rhea" id="RHEA-COMP:12313"/>
        <dbReference type="Rhea" id="RHEA-COMP:12315"/>
        <dbReference type="ChEBI" id="CHEBI:15377"/>
        <dbReference type="ChEBI" id="CHEBI:16044"/>
        <dbReference type="ChEBI" id="CHEBI:29950"/>
        <dbReference type="ChEBI" id="CHEBI:44120"/>
        <dbReference type="ChEBI" id="CHEBI:50058"/>
        <dbReference type="EC" id="1.8.4.11"/>
    </reaction>
</comment>
<evidence type="ECO:0000256" key="4">
    <source>
        <dbReference type="HAMAP-Rule" id="MF_01401"/>
    </source>
</evidence>
<dbReference type="AlphaFoldDB" id="A0A1X6ZM18"/>
<dbReference type="Gene3D" id="3.30.1060.10">
    <property type="entry name" value="Peptide methionine sulphoxide reductase MsrA"/>
    <property type="match status" value="1"/>
</dbReference>
<sequence length="212" mass="23407">MTLPKVLRAAALACAAMPALAGAAAAAEITVAGGCFWCVEADFEKVDGVSEVVSGYTGGDVEDPTYKQVVAGGTGHYEATEIVYDPETVSRRQLYDLFFRSIDPFDDGGQFCDRGESYRTAIFVDGPVARADAEAAKAAAEETLGREVVTPILDADTFYEAEDYHQDYYKSTERTLTRFGWIDRADAYERYRTACRRDERVREIWGEDAPFV</sequence>
<dbReference type="HAMAP" id="MF_01401">
    <property type="entry name" value="MsrA"/>
    <property type="match status" value="1"/>
</dbReference>
<name>A0A1X6ZM18_9RHOB</name>
<evidence type="ECO:0000256" key="5">
    <source>
        <dbReference type="SAM" id="SignalP"/>
    </source>
</evidence>
<dbReference type="PANTHER" id="PTHR43774">
    <property type="entry name" value="PEPTIDE METHIONINE SULFOXIDE REDUCTASE"/>
    <property type="match status" value="1"/>
</dbReference>
<dbReference type="OrthoDB" id="4174719at2"/>
<dbReference type="RefSeq" id="WP_085792493.1">
    <property type="nucleotide sequence ID" value="NZ_FWFK01000005.1"/>
</dbReference>
<dbReference type="GO" id="GO:0008113">
    <property type="term" value="F:peptide-methionine (S)-S-oxide reductase activity"/>
    <property type="evidence" value="ECO:0007669"/>
    <property type="project" value="UniProtKB-UniRule"/>
</dbReference>
<dbReference type="GO" id="GO:0033744">
    <property type="term" value="F:L-methionine:thioredoxin-disulfide S-oxidoreductase activity"/>
    <property type="evidence" value="ECO:0007669"/>
    <property type="project" value="RHEA"/>
</dbReference>
<feature type="signal peptide" evidence="5">
    <location>
        <begin position="1"/>
        <end position="21"/>
    </location>
</feature>
<comment type="similarity">
    <text evidence="4">Belongs to the MsrA Met sulfoxide reductase family.</text>
</comment>
<proteinExistence type="inferred from homology"/>
<dbReference type="EMBL" id="FWFK01000005">
    <property type="protein sequence ID" value="SLN55714.1"/>
    <property type="molecule type" value="Genomic_DNA"/>
</dbReference>
<dbReference type="PANTHER" id="PTHR43774:SF1">
    <property type="entry name" value="PEPTIDE METHIONINE SULFOXIDE REDUCTASE MSRA 2"/>
    <property type="match status" value="1"/>
</dbReference>